<evidence type="ECO:0000256" key="1">
    <source>
        <dbReference type="SAM" id="MobiDB-lite"/>
    </source>
</evidence>
<feature type="region of interest" description="Disordered" evidence="1">
    <location>
        <begin position="226"/>
        <end position="257"/>
    </location>
</feature>
<name>A0AA40FDE8_9HYME</name>
<proteinExistence type="predicted"/>
<evidence type="ECO:0000313" key="3">
    <source>
        <dbReference type="Proteomes" id="UP001177670"/>
    </source>
</evidence>
<comment type="caution">
    <text evidence="2">The sequence shown here is derived from an EMBL/GenBank/DDBJ whole genome shotgun (WGS) entry which is preliminary data.</text>
</comment>
<reference evidence="2" key="1">
    <citation type="submission" date="2021-10" db="EMBL/GenBank/DDBJ databases">
        <title>Melipona bicolor Genome sequencing and assembly.</title>
        <authorList>
            <person name="Araujo N.S."/>
            <person name="Arias M.C."/>
        </authorList>
    </citation>
    <scope>NUCLEOTIDE SEQUENCE</scope>
    <source>
        <strain evidence="2">USP_2M_L1-L4_2017</strain>
        <tissue evidence="2">Whole body</tissue>
    </source>
</reference>
<accession>A0AA40FDE8</accession>
<sequence length="299" mass="34330">MRFGALNDRRRKRRSPSWQNDCKVGQQTEEIRSLSLSDNPNSTSKRPRIARFFHCIRNLGSRRDSRTMNYGNGRISSARNLTSTSWERGNARSNEIFVCLFIPKCKMLAVATNILQSNVALRLSTSSIKTIVRSDCRAGHRDRRRPGSVHQQVQHDKPDVPGQIRSGATVLGRLEPRSRSDYLQHAEGWHQPDHREGARDFQPFAHSESDRGRRWTVHLLAEQHTLQQRAHSHRQRASGSDASRQRRQSGCDLTHPRSTSFHDHLAGAWFSRMVLTAAQIACYQPTSRRSSLFSFERRT</sequence>
<dbReference type="EMBL" id="JAHYIQ010000059">
    <property type="protein sequence ID" value="KAK1116913.1"/>
    <property type="molecule type" value="Genomic_DNA"/>
</dbReference>
<gene>
    <name evidence="2" type="ORF">K0M31_017130</name>
</gene>
<evidence type="ECO:0000313" key="2">
    <source>
        <dbReference type="EMBL" id="KAK1116913.1"/>
    </source>
</evidence>
<feature type="region of interest" description="Disordered" evidence="1">
    <location>
        <begin position="1"/>
        <end position="22"/>
    </location>
</feature>
<organism evidence="2 3">
    <name type="scientific">Melipona bicolor</name>
    <dbReference type="NCBI Taxonomy" id="60889"/>
    <lineage>
        <taxon>Eukaryota</taxon>
        <taxon>Metazoa</taxon>
        <taxon>Ecdysozoa</taxon>
        <taxon>Arthropoda</taxon>
        <taxon>Hexapoda</taxon>
        <taxon>Insecta</taxon>
        <taxon>Pterygota</taxon>
        <taxon>Neoptera</taxon>
        <taxon>Endopterygota</taxon>
        <taxon>Hymenoptera</taxon>
        <taxon>Apocrita</taxon>
        <taxon>Aculeata</taxon>
        <taxon>Apoidea</taxon>
        <taxon>Anthophila</taxon>
        <taxon>Apidae</taxon>
        <taxon>Melipona</taxon>
    </lineage>
</organism>
<feature type="region of interest" description="Disordered" evidence="1">
    <location>
        <begin position="138"/>
        <end position="166"/>
    </location>
</feature>
<keyword evidence="3" id="KW-1185">Reference proteome</keyword>
<dbReference type="AlphaFoldDB" id="A0AA40FDE8"/>
<dbReference type="Proteomes" id="UP001177670">
    <property type="component" value="Unassembled WGS sequence"/>
</dbReference>
<protein>
    <submittedName>
        <fullName evidence="2">Uncharacterized protein</fullName>
    </submittedName>
</protein>